<accession>A0A1W6WHH0</accession>
<comment type="subcellular location">
    <subcellularLocation>
        <location evidence="1">Membrane</location>
        <topology evidence="1">Multi-pass membrane protein</topology>
    </subcellularLocation>
</comment>
<dbReference type="InterPro" id="IPR004761">
    <property type="entry name" value="Spore_GerAB"/>
</dbReference>
<feature type="transmembrane region" description="Helical" evidence="8">
    <location>
        <begin position="12"/>
        <end position="32"/>
    </location>
</feature>
<dbReference type="Pfam" id="PF03845">
    <property type="entry name" value="Spore_permease"/>
    <property type="match status" value="1"/>
</dbReference>
<dbReference type="GO" id="GO:0009847">
    <property type="term" value="P:spore germination"/>
    <property type="evidence" value="ECO:0007669"/>
    <property type="project" value="InterPro"/>
</dbReference>
<keyword evidence="10" id="KW-1185">Reference proteome</keyword>
<keyword evidence="5 8" id="KW-0812">Transmembrane</keyword>
<name>A0A1W6WHH0_BACTU</name>
<keyword evidence="6 8" id="KW-1133">Transmembrane helix</keyword>
<dbReference type="Proteomes" id="UP000194143">
    <property type="component" value="Chromosome"/>
</dbReference>
<evidence type="ECO:0000256" key="5">
    <source>
        <dbReference type="ARBA" id="ARBA00022692"/>
    </source>
</evidence>
<evidence type="ECO:0000256" key="3">
    <source>
        <dbReference type="ARBA" id="ARBA00022448"/>
    </source>
</evidence>
<gene>
    <name evidence="9" type="ORF">CAB88_02445</name>
</gene>
<keyword evidence="3" id="KW-0813">Transport</keyword>
<evidence type="ECO:0000256" key="4">
    <source>
        <dbReference type="ARBA" id="ARBA00022544"/>
    </source>
</evidence>
<keyword evidence="4" id="KW-0309">Germination</keyword>
<reference evidence="9 10" key="1">
    <citation type="submission" date="2017-04" db="EMBL/GenBank/DDBJ databases">
        <title>Complete Genome Sequence of Bacillus thuringiensis type Strain ATCC 10792.</title>
        <authorList>
            <person name="Oh D.-H."/>
            <person name="Park B.-J."/>
            <person name="Shuai W."/>
            <person name="Chelliah R."/>
        </authorList>
    </citation>
    <scope>NUCLEOTIDE SEQUENCE [LARGE SCALE GENOMIC DNA]</scope>
    <source>
        <strain evidence="9 10">ATCC 10792</strain>
    </source>
</reference>
<evidence type="ECO:0000256" key="8">
    <source>
        <dbReference type="SAM" id="Phobius"/>
    </source>
</evidence>
<proteinExistence type="inferred from homology"/>
<evidence type="ECO:0000313" key="9">
    <source>
        <dbReference type="EMBL" id="ARP56028.1"/>
    </source>
</evidence>
<dbReference type="PANTHER" id="PTHR34975:SF2">
    <property type="entry name" value="SPORE GERMINATION PROTEIN A2"/>
    <property type="match status" value="1"/>
</dbReference>
<evidence type="ECO:0008006" key="11">
    <source>
        <dbReference type="Google" id="ProtNLM"/>
    </source>
</evidence>
<sequence>MRTVTNTQSKISLVQFTFFVIQCQIGVGILSLPNRLHPIAKGGGWISALIAGLAFSLLFYLCGFS</sequence>
<dbReference type="EMBL" id="CP021061">
    <property type="protein sequence ID" value="ARP56028.1"/>
    <property type="molecule type" value="Genomic_DNA"/>
</dbReference>
<dbReference type="GO" id="GO:0016020">
    <property type="term" value="C:membrane"/>
    <property type="evidence" value="ECO:0007669"/>
    <property type="project" value="UniProtKB-SubCell"/>
</dbReference>
<comment type="similarity">
    <text evidence="2">Belongs to the amino acid-polyamine-organocation (APC) superfamily. Spore germination protein (SGP) (TC 2.A.3.9) family.</text>
</comment>
<organism evidence="9 10">
    <name type="scientific">Bacillus thuringiensis</name>
    <dbReference type="NCBI Taxonomy" id="1428"/>
    <lineage>
        <taxon>Bacteria</taxon>
        <taxon>Bacillati</taxon>
        <taxon>Bacillota</taxon>
        <taxon>Bacilli</taxon>
        <taxon>Bacillales</taxon>
        <taxon>Bacillaceae</taxon>
        <taxon>Bacillus</taxon>
        <taxon>Bacillus cereus group</taxon>
    </lineage>
</organism>
<evidence type="ECO:0000256" key="1">
    <source>
        <dbReference type="ARBA" id="ARBA00004141"/>
    </source>
</evidence>
<dbReference type="PANTHER" id="PTHR34975">
    <property type="entry name" value="SPORE GERMINATION PROTEIN A2"/>
    <property type="match status" value="1"/>
</dbReference>
<evidence type="ECO:0000256" key="2">
    <source>
        <dbReference type="ARBA" id="ARBA00007998"/>
    </source>
</evidence>
<evidence type="ECO:0000256" key="6">
    <source>
        <dbReference type="ARBA" id="ARBA00022989"/>
    </source>
</evidence>
<dbReference type="AlphaFoldDB" id="A0A1W6WHH0"/>
<keyword evidence="7 8" id="KW-0472">Membrane</keyword>
<feature type="transmembrane region" description="Helical" evidence="8">
    <location>
        <begin position="44"/>
        <end position="64"/>
    </location>
</feature>
<evidence type="ECO:0000313" key="10">
    <source>
        <dbReference type="Proteomes" id="UP000194143"/>
    </source>
</evidence>
<protein>
    <recommendedName>
        <fullName evidence="11">Spore germination protein</fullName>
    </recommendedName>
</protein>
<evidence type="ECO:0000256" key="7">
    <source>
        <dbReference type="ARBA" id="ARBA00023136"/>
    </source>
</evidence>